<dbReference type="InterPro" id="IPR036942">
    <property type="entry name" value="Beta-barrel_TonB_sf"/>
</dbReference>
<dbReference type="InterPro" id="IPR012910">
    <property type="entry name" value="Plug_dom"/>
</dbReference>
<keyword evidence="7 12" id="KW-0798">TonB box</keyword>
<dbReference type="CDD" id="cd01347">
    <property type="entry name" value="ligand_gated_channel"/>
    <property type="match status" value="1"/>
</dbReference>
<comment type="similarity">
    <text evidence="2">Belongs to the TonB-dependent receptor family. Hemoglobin/haptoglobin binding protein subfamily.</text>
</comment>
<protein>
    <submittedName>
        <fullName evidence="16">TonB-dependent receptor plug domain-containing protein</fullName>
    </submittedName>
</protein>
<dbReference type="Gene3D" id="2.40.170.20">
    <property type="entry name" value="TonB-dependent receptor, beta-barrel domain"/>
    <property type="match status" value="1"/>
</dbReference>
<comment type="caution">
    <text evidence="16">The sequence shown here is derived from an EMBL/GenBank/DDBJ whole genome shotgun (WGS) entry which is preliminary data.</text>
</comment>
<keyword evidence="6 13" id="KW-0732">Signal</keyword>
<dbReference type="Gene3D" id="2.170.130.10">
    <property type="entry name" value="TonB-dependent receptor, plug domain"/>
    <property type="match status" value="1"/>
</dbReference>
<keyword evidence="3 11" id="KW-0813">Transport</keyword>
<keyword evidence="8 11" id="KW-0472">Membrane</keyword>
<dbReference type="PANTHER" id="PTHR30069">
    <property type="entry name" value="TONB-DEPENDENT OUTER MEMBRANE RECEPTOR"/>
    <property type="match status" value="1"/>
</dbReference>
<evidence type="ECO:0000259" key="15">
    <source>
        <dbReference type="Pfam" id="PF07715"/>
    </source>
</evidence>
<dbReference type="Pfam" id="PF07715">
    <property type="entry name" value="Plug"/>
    <property type="match status" value="1"/>
</dbReference>
<keyword evidence="5 11" id="KW-0812">Transmembrane</keyword>
<keyword evidence="17" id="KW-1185">Reference proteome</keyword>
<dbReference type="PROSITE" id="PS52016">
    <property type="entry name" value="TONB_DEPENDENT_REC_3"/>
    <property type="match status" value="1"/>
</dbReference>
<feature type="signal peptide" evidence="13">
    <location>
        <begin position="1"/>
        <end position="20"/>
    </location>
</feature>
<comment type="subcellular location">
    <subcellularLocation>
        <location evidence="1 11">Cell outer membrane</location>
        <topology evidence="1 11">Multi-pass membrane protein</topology>
    </subcellularLocation>
</comment>
<dbReference type="PANTHER" id="PTHR30069:SF29">
    <property type="entry name" value="HEMOGLOBIN AND HEMOGLOBIN-HAPTOGLOBIN-BINDING PROTEIN 1-RELATED"/>
    <property type="match status" value="1"/>
</dbReference>
<dbReference type="SUPFAM" id="SSF56935">
    <property type="entry name" value="Porins"/>
    <property type="match status" value="1"/>
</dbReference>
<keyword evidence="4 11" id="KW-1134">Transmembrane beta strand</keyword>
<sequence length="712" mass="79777">MKLNLFVRAMIWMAGSSAFAATAVNQDMAQNELDDFYGEIDVVSIATGTKKRIDKAPAVTTLITADDIARMGASHLDEVLEMVPGLHISPSTISRLDSVYSIRGIQTGFNPQVLVLLNGTEFKNSFSGGLPYTFRFPANVIERVEVIRGPGTAVYGADAFSGVINIVTKNLAETATNAGMRVGSFDSRDIWLQTGGEWQDIELGFALEHQQSDGDPDRVAKSDQQTVFDRIFRTAVSKAPGTLATRYDIIDAHTSAKLHNWKWEQWWWQQRDGGLGPGGAQALDSAGYQKFRDYRSKLTHSQDLSSHLTWTNDLSYMDARSETYFVLFPAGAKLPIGADGNINFAKPNGLVTFTDGYIGSPHGNHKDSRFNSILNYKAVKDHEVRFELGWFEQKLTPREYKNFGPGVIDGKTPIVGGTLTDLTGSDYIYVKPVSRTNRHLSVQDIWQVASDWELTYGVRYDHFSDFGSTVNPRAAVVWNTAHNLTTKLLYGSAFRAPSFNELFLQNNPTALGNPALDPETIDTTELVFDYQLNFDNHLVLNMYRFKAKDLIDKAPVPGTSFLQTANVFDLDGKGAEFEWTYRPAALWRVDFNFAVQNTVNAATDQRVANAPGKSASLRLYYDVNSDWQVSGWAHWIADRRRATTDTRVPLADYQLWNLSLNYQPSDSPWRVKTTVRNLFDKMIYEPSGTAISNDFLMEGRSLHLQVSYNWQL</sequence>
<keyword evidence="9 16" id="KW-0675">Receptor</keyword>
<dbReference type="InterPro" id="IPR037066">
    <property type="entry name" value="Plug_dom_sf"/>
</dbReference>
<reference evidence="16 17" key="1">
    <citation type="submission" date="2024-09" db="EMBL/GenBank/DDBJ databases">
        <authorList>
            <person name="Sun Q."/>
            <person name="Mori K."/>
        </authorList>
    </citation>
    <scope>NUCLEOTIDE SEQUENCE [LARGE SCALE GENOMIC DNA]</scope>
    <source>
        <strain evidence="16 17">KCTC 23315</strain>
    </source>
</reference>
<dbReference type="Pfam" id="PF00593">
    <property type="entry name" value="TonB_dep_Rec_b-barrel"/>
    <property type="match status" value="1"/>
</dbReference>
<name>A0ABV6BGD7_9GAMM</name>
<feature type="domain" description="TonB-dependent receptor-like beta-barrel" evidence="14">
    <location>
        <begin position="277"/>
        <end position="678"/>
    </location>
</feature>
<evidence type="ECO:0000256" key="3">
    <source>
        <dbReference type="ARBA" id="ARBA00022448"/>
    </source>
</evidence>
<evidence type="ECO:0000259" key="14">
    <source>
        <dbReference type="Pfam" id="PF00593"/>
    </source>
</evidence>
<evidence type="ECO:0000256" key="4">
    <source>
        <dbReference type="ARBA" id="ARBA00022452"/>
    </source>
</evidence>
<accession>A0ABV6BGD7</accession>
<evidence type="ECO:0000256" key="11">
    <source>
        <dbReference type="PROSITE-ProRule" id="PRU01360"/>
    </source>
</evidence>
<evidence type="ECO:0000256" key="7">
    <source>
        <dbReference type="ARBA" id="ARBA00023077"/>
    </source>
</evidence>
<dbReference type="EMBL" id="JBHLXP010000003">
    <property type="protein sequence ID" value="MFC0049449.1"/>
    <property type="molecule type" value="Genomic_DNA"/>
</dbReference>
<organism evidence="16 17">
    <name type="scientific">Rheinheimera tilapiae</name>
    <dbReference type="NCBI Taxonomy" id="875043"/>
    <lineage>
        <taxon>Bacteria</taxon>
        <taxon>Pseudomonadati</taxon>
        <taxon>Pseudomonadota</taxon>
        <taxon>Gammaproteobacteria</taxon>
        <taxon>Chromatiales</taxon>
        <taxon>Chromatiaceae</taxon>
        <taxon>Rheinheimera</taxon>
    </lineage>
</organism>
<evidence type="ECO:0000256" key="8">
    <source>
        <dbReference type="ARBA" id="ARBA00023136"/>
    </source>
</evidence>
<dbReference type="InterPro" id="IPR000531">
    <property type="entry name" value="Beta-barrel_TonB"/>
</dbReference>
<evidence type="ECO:0000256" key="10">
    <source>
        <dbReference type="ARBA" id="ARBA00023237"/>
    </source>
</evidence>
<dbReference type="InterPro" id="IPR039426">
    <property type="entry name" value="TonB-dep_rcpt-like"/>
</dbReference>
<gene>
    <name evidence="16" type="ORF">ACFFJP_14225</name>
</gene>
<dbReference type="RefSeq" id="WP_377245303.1">
    <property type="nucleotide sequence ID" value="NZ_JBHLXP010000003.1"/>
</dbReference>
<evidence type="ECO:0000256" key="9">
    <source>
        <dbReference type="ARBA" id="ARBA00023170"/>
    </source>
</evidence>
<keyword evidence="10 11" id="KW-0998">Cell outer membrane</keyword>
<evidence type="ECO:0000256" key="5">
    <source>
        <dbReference type="ARBA" id="ARBA00022692"/>
    </source>
</evidence>
<feature type="domain" description="TonB-dependent receptor plug" evidence="15">
    <location>
        <begin position="54"/>
        <end position="163"/>
    </location>
</feature>
<dbReference type="Proteomes" id="UP001589813">
    <property type="component" value="Unassembled WGS sequence"/>
</dbReference>
<proteinExistence type="inferred from homology"/>
<evidence type="ECO:0000256" key="12">
    <source>
        <dbReference type="RuleBase" id="RU003357"/>
    </source>
</evidence>
<evidence type="ECO:0000256" key="2">
    <source>
        <dbReference type="ARBA" id="ARBA00008143"/>
    </source>
</evidence>
<evidence type="ECO:0000256" key="1">
    <source>
        <dbReference type="ARBA" id="ARBA00004571"/>
    </source>
</evidence>
<evidence type="ECO:0000256" key="13">
    <source>
        <dbReference type="SAM" id="SignalP"/>
    </source>
</evidence>
<evidence type="ECO:0000313" key="16">
    <source>
        <dbReference type="EMBL" id="MFC0049449.1"/>
    </source>
</evidence>
<evidence type="ECO:0000256" key="6">
    <source>
        <dbReference type="ARBA" id="ARBA00022729"/>
    </source>
</evidence>
<evidence type="ECO:0000313" key="17">
    <source>
        <dbReference type="Proteomes" id="UP001589813"/>
    </source>
</evidence>
<feature type="chain" id="PRO_5045533603" evidence="13">
    <location>
        <begin position="21"/>
        <end position="712"/>
    </location>
</feature>